<dbReference type="OrthoDB" id="2439524at2759"/>
<dbReference type="PANTHER" id="PTHR19303:SF73">
    <property type="entry name" value="PROTEIN PDC2"/>
    <property type="match status" value="1"/>
</dbReference>
<dbReference type="Pfam" id="PF03184">
    <property type="entry name" value="DDE_1"/>
    <property type="match status" value="1"/>
</dbReference>
<evidence type="ECO:0000313" key="2">
    <source>
        <dbReference type="EMBL" id="CAG8786564.1"/>
    </source>
</evidence>
<dbReference type="GO" id="GO:0005634">
    <property type="term" value="C:nucleus"/>
    <property type="evidence" value="ECO:0007669"/>
    <property type="project" value="TreeGrafter"/>
</dbReference>
<dbReference type="EMBL" id="CAJVPY010024358">
    <property type="protein sequence ID" value="CAG8786564.1"/>
    <property type="molecule type" value="Genomic_DNA"/>
</dbReference>
<dbReference type="Proteomes" id="UP000789405">
    <property type="component" value="Unassembled WGS sequence"/>
</dbReference>
<accession>A0A9N9P5M5</accession>
<dbReference type="PANTHER" id="PTHR19303">
    <property type="entry name" value="TRANSPOSON"/>
    <property type="match status" value="1"/>
</dbReference>
<sequence length="223" mass="25679">TRRIAGRKKDKEHLSVALCTNANGNNTKAWMLVVLFQEWLQDYKLDELTLQHVDVHFLPKNTTSRLQPIDTGIIIAFKKAYRRFHLRWMLEQIEGWEEVLADTICNCWHHTQILPLSAGLSDNHYETNNSGLRDLINSLNMLCLPNAMEVDEFLNISGEDIIYEVPPEDQAIKELAYVFKNDESIEAMEEEDMEVIEDDSVELAIISASSALNSLENIRMFLL</sequence>
<evidence type="ECO:0000259" key="1">
    <source>
        <dbReference type="Pfam" id="PF03184"/>
    </source>
</evidence>
<reference evidence="2" key="1">
    <citation type="submission" date="2021-06" db="EMBL/GenBank/DDBJ databases">
        <authorList>
            <person name="Kallberg Y."/>
            <person name="Tangrot J."/>
            <person name="Rosling A."/>
        </authorList>
    </citation>
    <scope>NUCLEOTIDE SEQUENCE</scope>
    <source>
        <strain evidence="2">MA453B</strain>
    </source>
</reference>
<name>A0A9N9P5M5_9GLOM</name>
<dbReference type="InterPro" id="IPR004875">
    <property type="entry name" value="DDE_SF_endonuclease_dom"/>
</dbReference>
<comment type="caution">
    <text evidence="2">The sequence shown here is derived from an EMBL/GenBank/DDBJ whole genome shotgun (WGS) entry which is preliminary data.</text>
</comment>
<dbReference type="InterPro" id="IPR050863">
    <property type="entry name" value="CenT-Element_Derived"/>
</dbReference>
<dbReference type="GO" id="GO:0003677">
    <property type="term" value="F:DNA binding"/>
    <property type="evidence" value="ECO:0007669"/>
    <property type="project" value="TreeGrafter"/>
</dbReference>
<proteinExistence type="predicted"/>
<dbReference type="AlphaFoldDB" id="A0A9N9P5M5"/>
<keyword evidence="3" id="KW-1185">Reference proteome</keyword>
<protein>
    <submittedName>
        <fullName evidence="2">5462_t:CDS:1</fullName>
    </submittedName>
</protein>
<feature type="non-terminal residue" evidence="2">
    <location>
        <position position="223"/>
    </location>
</feature>
<evidence type="ECO:0000313" key="3">
    <source>
        <dbReference type="Proteomes" id="UP000789405"/>
    </source>
</evidence>
<gene>
    <name evidence="2" type="ORF">DERYTH_LOCUS20529</name>
</gene>
<feature type="domain" description="DDE-1" evidence="1">
    <location>
        <begin position="48"/>
        <end position="97"/>
    </location>
</feature>
<organism evidence="2 3">
    <name type="scientific">Dentiscutata erythropus</name>
    <dbReference type="NCBI Taxonomy" id="1348616"/>
    <lineage>
        <taxon>Eukaryota</taxon>
        <taxon>Fungi</taxon>
        <taxon>Fungi incertae sedis</taxon>
        <taxon>Mucoromycota</taxon>
        <taxon>Glomeromycotina</taxon>
        <taxon>Glomeromycetes</taxon>
        <taxon>Diversisporales</taxon>
        <taxon>Gigasporaceae</taxon>
        <taxon>Dentiscutata</taxon>
    </lineage>
</organism>